<organism evidence="1 2">
    <name type="scientific">Vermiconidia calcicola</name>
    <dbReference type="NCBI Taxonomy" id="1690605"/>
    <lineage>
        <taxon>Eukaryota</taxon>
        <taxon>Fungi</taxon>
        <taxon>Dikarya</taxon>
        <taxon>Ascomycota</taxon>
        <taxon>Pezizomycotina</taxon>
        <taxon>Dothideomycetes</taxon>
        <taxon>Dothideomycetidae</taxon>
        <taxon>Mycosphaerellales</taxon>
        <taxon>Extremaceae</taxon>
        <taxon>Vermiconidia</taxon>
    </lineage>
</organism>
<comment type="caution">
    <text evidence="1">The sequence shown here is derived from an EMBL/GenBank/DDBJ whole genome shotgun (WGS) entry which is preliminary data.</text>
</comment>
<dbReference type="EMBL" id="JAUTXU010000174">
    <property type="protein sequence ID" value="KAK3701405.1"/>
    <property type="molecule type" value="Genomic_DNA"/>
</dbReference>
<keyword evidence="2" id="KW-1185">Reference proteome</keyword>
<accession>A0ACC3MQG6</accession>
<reference evidence="1" key="1">
    <citation type="submission" date="2023-07" db="EMBL/GenBank/DDBJ databases">
        <title>Black Yeasts Isolated from many extreme environments.</title>
        <authorList>
            <person name="Coleine C."/>
            <person name="Stajich J.E."/>
            <person name="Selbmann L."/>
        </authorList>
    </citation>
    <scope>NUCLEOTIDE SEQUENCE</scope>
    <source>
        <strain evidence="1">CCFEE 5714</strain>
    </source>
</reference>
<name>A0ACC3MQG6_9PEZI</name>
<protein>
    <submittedName>
        <fullName evidence="1">Uncharacterized protein</fullName>
    </submittedName>
</protein>
<evidence type="ECO:0000313" key="1">
    <source>
        <dbReference type="EMBL" id="KAK3701405.1"/>
    </source>
</evidence>
<evidence type="ECO:0000313" key="2">
    <source>
        <dbReference type="Proteomes" id="UP001281147"/>
    </source>
</evidence>
<proteinExistence type="predicted"/>
<gene>
    <name evidence="1" type="ORF">LTR37_015503</name>
</gene>
<dbReference type="Proteomes" id="UP001281147">
    <property type="component" value="Unassembled WGS sequence"/>
</dbReference>
<sequence length="150" mass="15556">MSCRAHEHPSPNLFPIAGLSLPGGLLRLLAAGLQRARTCAANGILVLIVVLADELLMIRALSGHEKTGLLHARQGLLQELEAGIAVAMPRWKHVCPALSPASIAELSPYVGLLVLLAAAQELTQAEDGDPAFAVIAIAGSFGSNDVLLAS</sequence>